<evidence type="ECO:0000313" key="2">
    <source>
        <dbReference type="EMBL" id="CEM31236.1"/>
    </source>
</evidence>
<sequence>MAGVAVPALIPSHLNPPTIKIHPPCHKDGCIAPSDPPGPQARLNSGPQFNKSFQPVPKPTVSEFRICSVHEDKSRATRAPAHNPLVGLRLVFGQLSSETDSSTCGLSSCPPPPTWSRTPRSRAKAKADAASSVIQKRPRGGSQSADVSSEKLLPPAQEATAGPSKKHAVSTVAATTEHIQAPVCDPPTVSSGYANGVGASVLTDGDAAMTRAEHLVLLALKIAEAKESAMATVGKLPNLSVPDPSPGSAALGVTVSARSPLLYPRSAGCTTKIVAQGESLAESVIRMAIEEEMIESE</sequence>
<reference evidence="2" key="1">
    <citation type="submission" date="2014-11" db="EMBL/GenBank/DDBJ databases">
        <authorList>
            <person name="Otto D Thomas"/>
            <person name="Naeem Raeece"/>
        </authorList>
    </citation>
    <scope>NUCLEOTIDE SEQUENCE</scope>
</reference>
<dbReference type="VEuPathDB" id="CryptoDB:Cvel_4912"/>
<organism evidence="2">
    <name type="scientific">Chromera velia CCMP2878</name>
    <dbReference type="NCBI Taxonomy" id="1169474"/>
    <lineage>
        <taxon>Eukaryota</taxon>
        <taxon>Sar</taxon>
        <taxon>Alveolata</taxon>
        <taxon>Colpodellida</taxon>
        <taxon>Chromeraceae</taxon>
        <taxon>Chromera</taxon>
    </lineage>
</organism>
<evidence type="ECO:0000256" key="1">
    <source>
        <dbReference type="SAM" id="MobiDB-lite"/>
    </source>
</evidence>
<protein>
    <submittedName>
        <fullName evidence="2">Uncharacterized protein</fullName>
    </submittedName>
</protein>
<feature type="region of interest" description="Disordered" evidence="1">
    <location>
        <begin position="29"/>
        <end position="55"/>
    </location>
</feature>
<proteinExistence type="predicted"/>
<feature type="compositionally biased region" description="Polar residues" evidence="1">
    <location>
        <begin position="42"/>
        <end position="53"/>
    </location>
</feature>
<feature type="region of interest" description="Disordered" evidence="1">
    <location>
        <begin position="101"/>
        <end position="150"/>
    </location>
</feature>
<dbReference type="AlphaFoldDB" id="A0A0G4GM56"/>
<accession>A0A0G4GM56</accession>
<gene>
    <name evidence="2" type="ORF">Cvel_4912</name>
</gene>
<dbReference type="EMBL" id="CDMZ01001347">
    <property type="protein sequence ID" value="CEM31236.1"/>
    <property type="molecule type" value="Genomic_DNA"/>
</dbReference>
<dbReference type="PhylomeDB" id="A0A0G4GM56"/>
<name>A0A0G4GM56_9ALVE</name>